<reference evidence="3" key="1">
    <citation type="submission" date="2022-01" db="EMBL/GenBank/DDBJ databases">
        <authorList>
            <person name="Jo J.-H."/>
            <person name="Im W.-T."/>
        </authorList>
    </citation>
    <scope>NUCLEOTIDE SEQUENCE</scope>
    <source>
        <strain evidence="3">XY25</strain>
    </source>
</reference>
<evidence type="ECO:0008006" key="5">
    <source>
        <dbReference type="Google" id="ProtNLM"/>
    </source>
</evidence>
<gene>
    <name evidence="3" type="ORF">LZ012_16540</name>
</gene>
<evidence type="ECO:0000313" key="3">
    <source>
        <dbReference type="EMBL" id="MCG2578607.1"/>
    </source>
</evidence>
<accession>A0ABS9K613</accession>
<dbReference type="Proteomes" id="UP001165384">
    <property type="component" value="Unassembled WGS sequence"/>
</dbReference>
<sequence>MNSFDQTASMLFLGLLVSLGATAQEGMSRSDYKASKERIEANYKTAKASCDSLAGNQKDICVAEAKGEKKVSEAELDARYKPGAKAEYNVEAAKAEAAYDVAKERCDDQSGNAKDVCVKKAKAEETAAKADAKAGMNKGHSTSGSHSDATDMQPEASARIIRVIR</sequence>
<evidence type="ECO:0000313" key="4">
    <source>
        <dbReference type="Proteomes" id="UP001165384"/>
    </source>
</evidence>
<dbReference type="RefSeq" id="WP_275711988.1">
    <property type="nucleotide sequence ID" value="NZ_JAKLTN010000004.1"/>
</dbReference>
<organism evidence="3 4">
    <name type="scientific">Dechloromonas hankyongensis</name>
    <dbReference type="NCBI Taxonomy" id="2908002"/>
    <lineage>
        <taxon>Bacteria</taxon>
        <taxon>Pseudomonadati</taxon>
        <taxon>Pseudomonadota</taxon>
        <taxon>Betaproteobacteria</taxon>
        <taxon>Rhodocyclales</taxon>
        <taxon>Azonexaceae</taxon>
        <taxon>Dechloromonas</taxon>
    </lineage>
</organism>
<feature type="region of interest" description="Disordered" evidence="1">
    <location>
        <begin position="128"/>
        <end position="165"/>
    </location>
</feature>
<comment type="caution">
    <text evidence="3">The sequence shown here is derived from an EMBL/GenBank/DDBJ whole genome shotgun (WGS) entry which is preliminary data.</text>
</comment>
<feature type="signal peptide" evidence="2">
    <location>
        <begin position="1"/>
        <end position="23"/>
    </location>
</feature>
<dbReference type="EMBL" id="JAKLTN010000004">
    <property type="protein sequence ID" value="MCG2578607.1"/>
    <property type="molecule type" value="Genomic_DNA"/>
</dbReference>
<feature type="chain" id="PRO_5047410186" description="Cell envelope biogenesis protein TolA" evidence="2">
    <location>
        <begin position="24"/>
        <end position="165"/>
    </location>
</feature>
<proteinExistence type="predicted"/>
<keyword evidence="4" id="KW-1185">Reference proteome</keyword>
<evidence type="ECO:0000256" key="2">
    <source>
        <dbReference type="SAM" id="SignalP"/>
    </source>
</evidence>
<evidence type="ECO:0000256" key="1">
    <source>
        <dbReference type="SAM" id="MobiDB-lite"/>
    </source>
</evidence>
<keyword evidence="2" id="KW-0732">Signal</keyword>
<protein>
    <recommendedName>
        <fullName evidence="5">Cell envelope biogenesis protein TolA</fullName>
    </recommendedName>
</protein>
<name>A0ABS9K613_9RHOO</name>